<protein>
    <recommendedName>
        <fullName evidence="4">FlgD Ig-like domain-containing protein</fullName>
    </recommendedName>
</protein>
<evidence type="ECO:0000313" key="3">
    <source>
        <dbReference type="Proteomes" id="UP000779900"/>
    </source>
</evidence>
<feature type="signal peptide" evidence="1">
    <location>
        <begin position="1"/>
        <end position="28"/>
    </location>
</feature>
<keyword evidence="1" id="KW-0732">Signal</keyword>
<dbReference type="AlphaFoldDB" id="A0A937XET0"/>
<accession>A0A937XET0</accession>
<gene>
    <name evidence="2" type="ORF">FJY68_09530</name>
</gene>
<feature type="chain" id="PRO_5036934222" description="FlgD Ig-like domain-containing protein" evidence="1">
    <location>
        <begin position="29"/>
        <end position="259"/>
    </location>
</feature>
<evidence type="ECO:0000313" key="2">
    <source>
        <dbReference type="EMBL" id="MBM3332073.1"/>
    </source>
</evidence>
<comment type="caution">
    <text evidence="2">The sequence shown here is derived from an EMBL/GenBank/DDBJ whole genome shotgun (WGS) entry which is preliminary data.</text>
</comment>
<evidence type="ECO:0008006" key="4">
    <source>
        <dbReference type="Google" id="ProtNLM"/>
    </source>
</evidence>
<dbReference type="InterPro" id="IPR042307">
    <property type="entry name" value="Reeler_sf"/>
</dbReference>
<proteinExistence type="predicted"/>
<sequence length="259" mass="26121">MRLNTVLALFAAASLCLASASFTGYSGAPGTTGTCAGFCHGSTGGTITVGGFPTSYTPGQAYVITVAHNGGSSIDNFNASVRAGSGPTNAGAITAGTNTAVYSVSGETNGVHFTTAGQASGTFTWTAPDPGVGQVKLYLAGHQGATTGGPNTVTVLTSDGAGVAETEGRRVPASFRLEQTVVSSHLVLRIDNPRSAARVRILDRGGRVVARLAVSAGANQTIAWPLLDGRGRRLTAGAYYVTFSASGASRVAKFTVTSR</sequence>
<reference evidence="2" key="1">
    <citation type="submission" date="2019-03" db="EMBL/GenBank/DDBJ databases">
        <title>Lake Tanganyika Metagenome-Assembled Genomes (MAGs).</title>
        <authorList>
            <person name="Tran P."/>
        </authorList>
    </citation>
    <scope>NUCLEOTIDE SEQUENCE</scope>
    <source>
        <strain evidence="2">K_DeepCast_150m_m2_040</strain>
    </source>
</reference>
<organism evidence="2 3">
    <name type="scientific">candidate division WOR-3 bacterium</name>
    <dbReference type="NCBI Taxonomy" id="2052148"/>
    <lineage>
        <taxon>Bacteria</taxon>
        <taxon>Bacteria division WOR-3</taxon>
    </lineage>
</organism>
<dbReference type="Proteomes" id="UP000779900">
    <property type="component" value="Unassembled WGS sequence"/>
</dbReference>
<dbReference type="NCBIfam" id="NF041895">
    <property type="entry name" value="choice_anch_V"/>
    <property type="match status" value="1"/>
</dbReference>
<name>A0A937XET0_UNCW3</name>
<dbReference type="Gene3D" id="2.60.40.4060">
    <property type="entry name" value="Reeler domain"/>
    <property type="match status" value="1"/>
</dbReference>
<dbReference type="EMBL" id="VGIR01000058">
    <property type="protein sequence ID" value="MBM3332073.1"/>
    <property type="molecule type" value="Genomic_DNA"/>
</dbReference>
<evidence type="ECO:0000256" key="1">
    <source>
        <dbReference type="SAM" id="SignalP"/>
    </source>
</evidence>